<sequence>MDLGTDDPVLVLNSGSSSIKYQLLHPRTSEVVAAGIVERIGEPEGGIEHRTGGQRIEQREPIADHSAGLRLVFEMFARTGRDLTRAGLRAVGHRVVHGGEVFYRPTLIDDEVLATIDELSVLAPLHNPANVAGIRSARALLPGVPQVAVFDTAFFHGLPAAAKTYAIDAKVAAAHGIRRYGFHGTSHEYVSGQVAQFLGREPAQLNQIVFHLGNGASASAIRGGRPIDTSMGLTPLEGLVMGTRSGDLDPGIVPHLMRSAGLDIDAVDALLNRDSGLKGLSGVNDFRALQELIDAGDPAARLAYDVYIHRLRHYLGAYLIDLGGVDVLTFTAGVGENSPAVRADALAGLQRFGIAVDPVRNVAKDRVARRISPDDAPVAVLVVPTNEELAIARAALALVIQD</sequence>
<dbReference type="AlphaFoldDB" id="A0A3A4KBG3"/>
<dbReference type="OrthoDB" id="9802453at2"/>
<comment type="subunit">
    <text evidence="6">Homodimer.</text>
</comment>
<comment type="caution">
    <text evidence="8">The sequence shown here is derived from an EMBL/GenBank/DDBJ whole genome shotgun (WGS) entry which is preliminary data.</text>
</comment>
<comment type="similarity">
    <text evidence="1 6 7">Belongs to the acetokinase family.</text>
</comment>
<feature type="binding site" evidence="6">
    <location>
        <position position="94"/>
    </location>
    <ligand>
        <name>substrate</name>
    </ligand>
</feature>
<dbReference type="PANTHER" id="PTHR21060">
    <property type="entry name" value="ACETATE KINASE"/>
    <property type="match status" value="1"/>
</dbReference>
<dbReference type="PANTHER" id="PTHR21060:SF15">
    <property type="entry name" value="ACETATE KINASE-RELATED"/>
    <property type="match status" value="1"/>
</dbReference>
<dbReference type="InterPro" id="IPR000890">
    <property type="entry name" value="Aliphatic_acid_kin_short-chain"/>
</dbReference>
<evidence type="ECO:0000256" key="4">
    <source>
        <dbReference type="ARBA" id="ARBA00022777"/>
    </source>
</evidence>
<evidence type="ECO:0000256" key="7">
    <source>
        <dbReference type="RuleBase" id="RU003835"/>
    </source>
</evidence>
<dbReference type="EMBL" id="QZFU01000016">
    <property type="protein sequence ID" value="RJO77220.1"/>
    <property type="molecule type" value="Genomic_DNA"/>
</dbReference>
<feature type="site" description="Transition state stabilizer" evidence="6">
    <location>
        <position position="244"/>
    </location>
</feature>
<accession>A0A3A4KBG3</accession>
<dbReference type="NCBIfam" id="TIGR00016">
    <property type="entry name" value="ackA"/>
    <property type="match status" value="1"/>
</dbReference>
<dbReference type="GO" id="GO:0005737">
    <property type="term" value="C:cytoplasm"/>
    <property type="evidence" value="ECO:0007669"/>
    <property type="project" value="UniProtKB-SubCell"/>
</dbReference>
<dbReference type="InterPro" id="IPR023865">
    <property type="entry name" value="Aliphatic_acid_kinase_CS"/>
</dbReference>
<evidence type="ECO:0000256" key="3">
    <source>
        <dbReference type="ARBA" id="ARBA00022741"/>
    </source>
</evidence>
<evidence type="ECO:0000256" key="6">
    <source>
        <dbReference type="HAMAP-Rule" id="MF_00020"/>
    </source>
</evidence>
<dbReference type="GO" id="GO:0000287">
    <property type="term" value="F:magnesium ion binding"/>
    <property type="evidence" value="ECO:0007669"/>
    <property type="project" value="UniProtKB-UniRule"/>
</dbReference>
<dbReference type="Pfam" id="PF00871">
    <property type="entry name" value="Acetate_kinase"/>
    <property type="match status" value="1"/>
</dbReference>
<keyword evidence="9" id="KW-1185">Reference proteome</keyword>
<dbReference type="HAMAP" id="MF_00020">
    <property type="entry name" value="Acetate_kinase"/>
    <property type="match status" value="1"/>
</dbReference>
<dbReference type="PRINTS" id="PR00471">
    <property type="entry name" value="ACETATEKNASE"/>
</dbReference>
<feature type="binding site" evidence="6">
    <location>
        <position position="13"/>
    </location>
    <ligand>
        <name>Mg(2+)</name>
        <dbReference type="ChEBI" id="CHEBI:18420"/>
    </ligand>
</feature>
<dbReference type="EC" id="2.7.2.1" evidence="6"/>
<evidence type="ECO:0000313" key="9">
    <source>
        <dbReference type="Proteomes" id="UP000266677"/>
    </source>
</evidence>
<dbReference type="InterPro" id="IPR004372">
    <property type="entry name" value="Ac/propionate_kinase"/>
</dbReference>
<dbReference type="Proteomes" id="UP000266677">
    <property type="component" value="Unassembled WGS sequence"/>
</dbReference>
<comment type="function">
    <text evidence="6">Catalyzes the formation of acetyl phosphate from acetate and ATP. Can also catalyze the reverse reaction.</text>
</comment>
<keyword evidence="6" id="KW-0460">Magnesium</keyword>
<feature type="binding site" evidence="6">
    <location>
        <begin position="211"/>
        <end position="215"/>
    </location>
    <ligand>
        <name>ATP</name>
        <dbReference type="ChEBI" id="CHEBI:30616"/>
    </ligand>
</feature>
<dbReference type="PROSITE" id="PS01075">
    <property type="entry name" value="ACETATE_KINASE_1"/>
    <property type="match status" value="1"/>
</dbReference>
<protein>
    <recommendedName>
        <fullName evidence="6">Acetate kinase</fullName>
        <ecNumber evidence="6">2.7.2.1</ecNumber>
    </recommendedName>
    <alternativeName>
        <fullName evidence="6">Acetokinase</fullName>
    </alternativeName>
</protein>
<comment type="cofactor">
    <cofactor evidence="6">
        <name>Mg(2+)</name>
        <dbReference type="ChEBI" id="CHEBI:18420"/>
    </cofactor>
    <cofactor evidence="6">
        <name>Mn(2+)</name>
        <dbReference type="ChEBI" id="CHEBI:29035"/>
    </cofactor>
    <text evidence="6">Mg(2+). Can also accept Mn(2+).</text>
</comment>
<reference evidence="8 9" key="1">
    <citation type="submission" date="2018-09" db="EMBL/GenBank/DDBJ databases">
        <title>YIM PH21274 draft genome.</title>
        <authorList>
            <person name="Miao C."/>
        </authorList>
    </citation>
    <scope>NUCLEOTIDE SEQUENCE [LARGE SCALE GENOMIC DNA]</scope>
    <source>
        <strain evidence="8 9">YIM PH 21724</strain>
    </source>
</reference>
<gene>
    <name evidence="6" type="primary">ackA</name>
    <name evidence="8" type="ORF">D5S18_10620</name>
</gene>
<keyword evidence="2 6" id="KW-0808">Transferase</keyword>
<dbReference type="PROSITE" id="PS01076">
    <property type="entry name" value="ACETATE_KINASE_2"/>
    <property type="match status" value="1"/>
</dbReference>
<comment type="catalytic activity">
    <reaction evidence="6">
        <text>acetate + ATP = acetyl phosphate + ADP</text>
        <dbReference type="Rhea" id="RHEA:11352"/>
        <dbReference type="ChEBI" id="CHEBI:22191"/>
        <dbReference type="ChEBI" id="CHEBI:30089"/>
        <dbReference type="ChEBI" id="CHEBI:30616"/>
        <dbReference type="ChEBI" id="CHEBI:456216"/>
        <dbReference type="EC" id="2.7.2.1"/>
    </reaction>
</comment>
<feature type="site" description="Transition state stabilizer" evidence="6">
    <location>
        <position position="183"/>
    </location>
</feature>
<dbReference type="InterPro" id="IPR043129">
    <property type="entry name" value="ATPase_NBD"/>
</dbReference>
<dbReference type="UniPathway" id="UPA00340">
    <property type="reaction ID" value="UER00458"/>
</dbReference>
<dbReference type="GO" id="GO:0008776">
    <property type="term" value="F:acetate kinase activity"/>
    <property type="evidence" value="ECO:0007669"/>
    <property type="project" value="UniProtKB-UniRule"/>
</dbReference>
<feature type="binding site" evidence="6">
    <location>
        <position position="387"/>
    </location>
    <ligand>
        <name>Mg(2+)</name>
        <dbReference type="ChEBI" id="CHEBI:18420"/>
    </ligand>
</feature>
<feature type="binding site" evidence="6">
    <location>
        <begin position="285"/>
        <end position="287"/>
    </location>
    <ligand>
        <name>ATP</name>
        <dbReference type="ChEBI" id="CHEBI:30616"/>
    </ligand>
</feature>
<dbReference type="GO" id="GO:0006085">
    <property type="term" value="P:acetyl-CoA biosynthetic process"/>
    <property type="evidence" value="ECO:0007669"/>
    <property type="project" value="UniProtKB-UniRule"/>
</dbReference>
<feature type="binding site" evidence="6">
    <location>
        <begin position="333"/>
        <end position="337"/>
    </location>
    <ligand>
        <name>ATP</name>
        <dbReference type="ChEBI" id="CHEBI:30616"/>
    </ligand>
</feature>
<keyword evidence="4 6" id="KW-0418">Kinase</keyword>
<feature type="active site" description="Proton donor/acceptor" evidence="6">
    <location>
        <position position="151"/>
    </location>
</feature>
<evidence type="ECO:0000256" key="5">
    <source>
        <dbReference type="ARBA" id="ARBA00022840"/>
    </source>
</evidence>
<keyword evidence="5 6" id="KW-0067">ATP-binding</keyword>
<dbReference type="SUPFAM" id="SSF53067">
    <property type="entry name" value="Actin-like ATPase domain"/>
    <property type="match status" value="2"/>
</dbReference>
<proteinExistence type="inferred from homology"/>
<dbReference type="CDD" id="cd24010">
    <property type="entry name" value="ASKHA_NBD_AcK_PK"/>
    <property type="match status" value="1"/>
</dbReference>
<evidence type="ECO:0000256" key="1">
    <source>
        <dbReference type="ARBA" id="ARBA00008748"/>
    </source>
</evidence>
<dbReference type="Gene3D" id="3.30.420.40">
    <property type="match status" value="2"/>
</dbReference>
<organism evidence="8 9">
    <name type="scientific">Nocardia panacis</name>
    <dbReference type="NCBI Taxonomy" id="2340916"/>
    <lineage>
        <taxon>Bacteria</taxon>
        <taxon>Bacillati</taxon>
        <taxon>Actinomycetota</taxon>
        <taxon>Actinomycetes</taxon>
        <taxon>Mycobacteriales</taxon>
        <taxon>Nocardiaceae</taxon>
        <taxon>Nocardia</taxon>
    </lineage>
</organism>
<evidence type="ECO:0000313" key="8">
    <source>
        <dbReference type="EMBL" id="RJO77220.1"/>
    </source>
</evidence>
<dbReference type="GO" id="GO:0006083">
    <property type="term" value="P:acetate metabolic process"/>
    <property type="evidence" value="ECO:0007669"/>
    <property type="project" value="TreeGrafter"/>
</dbReference>
<dbReference type="PIRSF" id="PIRSF000722">
    <property type="entry name" value="Acetate_prop_kin"/>
    <property type="match status" value="1"/>
</dbReference>
<evidence type="ECO:0000256" key="2">
    <source>
        <dbReference type="ARBA" id="ARBA00022679"/>
    </source>
</evidence>
<keyword evidence="3 6" id="KW-0547">Nucleotide-binding</keyword>
<comment type="subcellular location">
    <subcellularLocation>
        <location evidence="6">Cytoplasm</location>
    </subcellularLocation>
</comment>
<name>A0A3A4KBG3_9NOCA</name>
<dbReference type="GO" id="GO:0005524">
    <property type="term" value="F:ATP binding"/>
    <property type="evidence" value="ECO:0007669"/>
    <property type="project" value="UniProtKB-KW"/>
</dbReference>
<dbReference type="RefSeq" id="WP_120040546.1">
    <property type="nucleotide sequence ID" value="NZ_QZFU01000016.1"/>
</dbReference>
<feature type="binding site" evidence="6">
    <location>
        <position position="20"/>
    </location>
    <ligand>
        <name>ATP</name>
        <dbReference type="ChEBI" id="CHEBI:30616"/>
    </ligand>
</feature>
<keyword evidence="6" id="KW-0963">Cytoplasm</keyword>
<keyword evidence="6" id="KW-0479">Metal-binding</keyword>
<comment type="pathway">
    <text evidence="6">Metabolic intermediate biosynthesis; acetyl-CoA biosynthesis; acetyl-CoA from acetate: step 1/2.</text>
</comment>